<dbReference type="WBParaSite" id="SVE_1757700.1">
    <property type="protein sequence ID" value="SVE_1757700.1"/>
    <property type="gene ID" value="SVE_1757700"/>
</dbReference>
<keyword evidence="1" id="KW-0472">Membrane</keyword>
<dbReference type="Proteomes" id="UP000035680">
    <property type="component" value="Unassembled WGS sequence"/>
</dbReference>
<sequence>MARINLYRLSTLPNILKLTTIICATVVLIITGSTIIQNLGLKVIRITVTVNIIVNIILILTLALELDDKIVNKNSLVTWPLVELCFSITFTILYFIDIWLCVSGSSFINNGKMTWSGIFVLANFAQYIMHSIMFGEIWYKEKKLSEPTETFPVTEVSNINYGMA</sequence>
<protein>
    <submittedName>
        <fullName evidence="3">MARVEL domain-containing protein</fullName>
    </submittedName>
</protein>
<reference evidence="2" key="1">
    <citation type="submission" date="2014-07" db="EMBL/GenBank/DDBJ databases">
        <authorList>
            <person name="Martin A.A"/>
            <person name="De Silva N."/>
        </authorList>
    </citation>
    <scope>NUCLEOTIDE SEQUENCE</scope>
</reference>
<evidence type="ECO:0000313" key="2">
    <source>
        <dbReference type="Proteomes" id="UP000035680"/>
    </source>
</evidence>
<feature type="transmembrane region" description="Helical" evidence="1">
    <location>
        <begin position="43"/>
        <end position="64"/>
    </location>
</feature>
<keyword evidence="2" id="KW-1185">Reference proteome</keyword>
<evidence type="ECO:0000256" key="1">
    <source>
        <dbReference type="SAM" id="Phobius"/>
    </source>
</evidence>
<proteinExistence type="predicted"/>
<keyword evidence="1" id="KW-0812">Transmembrane</keyword>
<evidence type="ECO:0000313" key="3">
    <source>
        <dbReference type="WBParaSite" id="SVE_1757700.1"/>
    </source>
</evidence>
<reference evidence="3" key="2">
    <citation type="submission" date="2015-08" db="UniProtKB">
        <authorList>
            <consortium name="WormBaseParasite"/>
        </authorList>
    </citation>
    <scope>IDENTIFICATION</scope>
</reference>
<accession>A0A0K0FYQ0</accession>
<feature type="transmembrane region" description="Helical" evidence="1">
    <location>
        <begin position="76"/>
        <end position="96"/>
    </location>
</feature>
<feature type="transmembrane region" description="Helical" evidence="1">
    <location>
        <begin position="116"/>
        <end position="139"/>
    </location>
</feature>
<dbReference type="AlphaFoldDB" id="A0A0K0FYQ0"/>
<organism evidence="2 3">
    <name type="scientific">Strongyloides venezuelensis</name>
    <name type="common">Threadworm</name>
    <dbReference type="NCBI Taxonomy" id="75913"/>
    <lineage>
        <taxon>Eukaryota</taxon>
        <taxon>Metazoa</taxon>
        <taxon>Ecdysozoa</taxon>
        <taxon>Nematoda</taxon>
        <taxon>Chromadorea</taxon>
        <taxon>Rhabditida</taxon>
        <taxon>Tylenchina</taxon>
        <taxon>Panagrolaimomorpha</taxon>
        <taxon>Strongyloidoidea</taxon>
        <taxon>Strongyloididae</taxon>
        <taxon>Strongyloides</taxon>
    </lineage>
</organism>
<feature type="transmembrane region" description="Helical" evidence="1">
    <location>
        <begin position="12"/>
        <end position="37"/>
    </location>
</feature>
<keyword evidence="1" id="KW-1133">Transmembrane helix</keyword>
<name>A0A0K0FYQ0_STRVS</name>